<protein>
    <submittedName>
        <fullName evidence="1">Class I SAM-dependent methyltransferase</fullName>
    </submittedName>
</protein>
<gene>
    <name evidence="1" type="ORF">J8C06_14810</name>
</gene>
<accession>A0ABX8BFA8</accession>
<keyword evidence="1" id="KW-0808">Transferase</keyword>
<dbReference type="CDD" id="cd02440">
    <property type="entry name" value="AdoMet_MTases"/>
    <property type="match status" value="1"/>
</dbReference>
<organism evidence="1 2">
    <name type="scientific">Chloracidobacterium validum</name>
    <dbReference type="NCBI Taxonomy" id="2821543"/>
    <lineage>
        <taxon>Bacteria</taxon>
        <taxon>Pseudomonadati</taxon>
        <taxon>Acidobacteriota</taxon>
        <taxon>Terriglobia</taxon>
        <taxon>Terriglobales</taxon>
        <taxon>Acidobacteriaceae</taxon>
        <taxon>Chloracidobacterium</taxon>
    </lineage>
</organism>
<dbReference type="GO" id="GO:0032259">
    <property type="term" value="P:methylation"/>
    <property type="evidence" value="ECO:0007669"/>
    <property type="project" value="UniProtKB-KW"/>
</dbReference>
<dbReference type="Gene3D" id="3.40.50.150">
    <property type="entry name" value="Vaccinia Virus protein VP39"/>
    <property type="match status" value="1"/>
</dbReference>
<reference evidence="1 2" key="1">
    <citation type="submission" date="2021-03" db="EMBL/GenBank/DDBJ databases">
        <title>Genomic and phenotypic characterization of Chloracidobacterium isolates provides evidence for multiple species.</title>
        <authorList>
            <person name="Saini M.K."/>
            <person name="Costas A.M.G."/>
            <person name="Tank M."/>
            <person name="Bryant D.A."/>
        </authorList>
    </citation>
    <scope>NUCLEOTIDE SEQUENCE [LARGE SCALE GENOMIC DNA]</scope>
    <source>
        <strain evidence="1 2">BV2-C</strain>
    </source>
</reference>
<dbReference type="RefSeq" id="WP_211430192.1">
    <property type="nucleotide sequence ID" value="NZ_CP072649.1"/>
</dbReference>
<dbReference type="GO" id="GO:0008168">
    <property type="term" value="F:methyltransferase activity"/>
    <property type="evidence" value="ECO:0007669"/>
    <property type="project" value="UniProtKB-KW"/>
</dbReference>
<dbReference type="SUPFAM" id="SSF53335">
    <property type="entry name" value="S-adenosyl-L-methionine-dependent methyltransferases"/>
    <property type="match status" value="1"/>
</dbReference>
<dbReference type="InterPro" id="IPR029063">
    <property type="entry name" value="SAM-dependent_MTases_sf"/>
</dbReference>
<evidence type="ECO:0000313" key="2">
    <source>
        <dbReference type="Proteomes" id="UP000676506"/>
    </source>
</evidence>
<evidence type="ECO:0000313" key="1">
    <source>
        <dbReference type="EMBL" id="QUW04303.1"/>
    </source>
</evidence>
<keyword evidence="2" id="KW-1185">Reference proteome</keyword>
<dbReference type="PANTHER" id="PTHR43861:SF1">
    <property type="entry name" value="TRANS-ACONITATE 2-METHYLTRANSFERASE"/>
    <property type="match status" value="1"/>
</dbReference>
<name>A0ABX8BFA8_9BACT</name>
<dbReference type="Pfam" id="PF13489">
    <property type="entry name" value="Methyltransf_23"/>
    <property type="match status" value="1"/>
</dbReference>
<proteinExistence type="predicted"/>
<keyword evidence="1" id="KW-0489">Methyltransferase</keyword>
<sequence length="221" mass="25632">MESTLDSLREQYHRRFAPLARYRSEVWKVILESYLQEKIGYNKIVLDLGCGWGEFINNVQASKKYAIDLNSDGKIHLSREICFINSDSATDWPLENESVDVIFTSNFFEHLISKHELLLTLKQAFRCLKTNGKIICMGPNIKYIGKAYWDFFDHHLPLSHLSVIEGLELAGFRVTSTHPKFLPYTMAHGLRPPIFLVKLYLQLPMLWMLFGKQFLITATKS</sequence>
<dbReference type="PANTHER" id="PTHR43861">
    <property type="entry name" value="TRANS-ACONITATE 2-METHYLTRANSFERASE-RELATED"/>
    <property type="match status" value="1"/>
</dbReference>
<dbReference type="EMBL" id="CP072649">
    <property type="protein sequence ID" value="QUW04303.1"/>
    <property type="molecule type" value="Genomic_DNA"/>
</dbReference>
<dbReference type="Proteomes" id="UP000676506">
    <property type="component" value="Chromosome 2"/>
</dbReference>